<protein>
    <submittedName>
        <fullName evidence="2">Crp/Fnr family transcriptional regulator</fullName>
    </submittedName>
</protein>
<dbReference type="GO" id="GO:0005829">
    <property type="term" value="C:cytosol"/>
    <property type="evidence" value="ECO:0007669"/>
    <property type="project" value="TreeGrafter"/>
</dbReference>
<dbReference type="PANTHER" id="PTHR24567:SF76">
    <property type="entry name" value="CYCLIC NUCLEOTIDE-BINDING DOMAIN PROTEIN"/>
    <property type="match status" value="1"/>
</dbReference>
<name>A0A4Q8QH54_9FLAO</name>
<evidence type="ECO:0000313" key="2">
    <source>
        <dbReference type="EMBL" id="TAI47466.1"/>
    </source>
</evidence>
<comment type="caution">
    <text evidence="2">The sequence shown here is derived from an EMBL/GenBank/DDBJ whole genome shotgun (WGS) entry which is preliminary data.</text>
</comment>
<dbReference type="RefSeq" id="WP_130614299.1">
    <property type="nucleotide sequence ID" value="NZ_SGIU01000002.1"/>
</dbReference>
<gene>
    <name evidence="2" type="ORF">EW142_12400</name>
</gene>
<keyword evidence="3" id="KW-1185">Reference proteome</keyword>
<dbReference type="Proteomes" id="UP000291981">
    <property type="component" value="Unassembled WGS sequence"/>
</dbReference>
<reference evidence="2 3" key="1">
    <citation type="submission" date="2019-02" db="EMBL/GenBank/DDBJ databases">
        <title>Draft genome sequence of Muricauda sp. 176CP4-71.</title>
        <authorList>
            <person name="Park J.-S."/>
        </authorList>
    </citation>
    <scope>NUCLEOTIDE SEQUENCE [LARGE SCALE GENOMIC DNA]</scope>
    <source>
        <strain evidence="2 3">176CP4-71</strain>
    </source>
</reference>
<sequence>MPLSSLIHSFKKYLPLNQEEIEELERRSKIRKIKRRQFILSEGEVCKHYTFVIEGCFKMYKVDETGKEHNIMFSVEEDWIADIGSFHDEVPSQLHVEAVEASTIVQIAKPDLLFFYTNYPKFDRNFRVILENQFIELQNRLLQTISTTAEERYNSFVSDFPHLQHRLSNTQIASYIGITPEFLSRIRSQQLRK</sequence>
<dbReference type="GO" id="GO:0003700">
    <property type="term" value="F:DNA-binding transcription factor activity"/>
    <property type="evidence" value="ECO:0007669"/>
    <property type="project" value="TreeGrafter"/>
</dbReference>
<dbReference type="Pfam" id="PF00027">
    <property type="entry name" value="cNMP_binding"/>
    <property type="match status" value="1"/>
</dbReference>
<dbReference type="InterPro" id="IPR000595">
    <property type="entry name" value="cNMP-bd_dom"/>
</dbReference>
<dbReference type="InterPro" id="IPR018490">
    <property type="entry name" value="cNMP-bd_dom_sf"/>
</dbReference>
<dbReference type="OrthoDB" id="1092431at2"/>
<dbReference type="EMBL" id="SGIU01000002">
    <property type="protein sequence ID" value="TAI47466.1"/>
    <property type="molecule type" value="Genomic_DNA"/>
</dbReference>
<dbReference type="AlphaFoldDB" id="A0A4Q8QH54"/>
<dbReference type="InterPro" id="IPR050397">
    <property type="entry name" value="Env_Response_Regulators"/>
</dbReference>
<evidence type="ECO:0000259" key="1">
    <source>
        <dbReference type="SMART" id="SM00100"/>
    </source>
</evidence>
<dbReference type="Gene3D" id="2.60.120.10">
    <property type="entry name" value="Jelly Rolls"/>
    <property type="match status" value="1"/>
</dbReference>
<proteinExistence type="predicted"/>
<accession>A0A4Q8QH54</accession>
<dbReference type="CDD" id="cd00038">
    <property type="entry name" value="CAP_ED"/>
    <property type="match status" value="1"/>
</dbReference>
<dbReference type="InterPro" id="IPR014710">
    <property type="entry name" value="RmlC-like_jellyroll"/>
</dbReference>
<evidence type="ECO:0000313" key="3">
    <source>
        <dbReference type="Proteomes" id="UP000291981"/>
    </source>
</evidence>
<dbReference type="PANTHER" id="PTHR24567">
    <property type="entry name" value="CRP FAMILY TRANSCRIPTIONAL REGULATORY PROTEIN"/>
    <property type="match status" value="1"/>
</dbReference>
<dbReference type="SMART" id="SM00100">
    <property type="entry name" value="cNMP"/>
    <property type="match status" value="1"/>
</dbReference>
<organism evidence="2 3">
    <name type="scientific">Flagellimonas allohymeniacidonis</name>
    <dbReference type="NCBI Taxonomy" id="2517819"/>
    <lineage>
        <taxon>Bacteria</taxon>
        <taxon>Pseudomonadati</taxon>
        <taxon>Bacteroidota</taxon>
        <taxon>Flavobacteriia</taxon>
        <taxon>Flavobacteriales</taxon>
        <taxon>Flavobacteriaceae</taxon>
        <taxon>Flagellimonas</taxon>
    </lineage>
</organism>
<dbReference type="SUPFAM" id="SSF51206">
    <property type="entry name" value="cAMP-binding domain-like"/>
    <property type="match status" value="1"/>
</dbReference>
<feature type="domain" description="Cyclic nucleotide-binding" evidence="1">
    <location>
        <begin position="9"/>
        <end position="131"/>
    </location>
</feature>